<accession>I5C393</accession>
<dbReference type="STRING" id="1189621.A3SI_10804"/>
<name>I5C393_9BACT</name>
<keyword evidence="3" id="KW-1185">Reference proteome</keyword>
<dbReference type="Proteomes" id="UP000005551">
    <property type="component" value="Unassembled WGS sequence"/>
</dbReference>
<sequence length="108" mass="12477">MRKVKITLLALGLGFLSFNPLSSQTIVLPDWLPRQRRTYADVNMVVAMEGTLYLYTQDVVKETVLYLLQTVRQVNFIKAKAKCFSLLTFTILFKLCFYPQMHLSILVV</sequence>
<evidence type="ECO:0000313" key="3">
    <source>
        <dbReference type="Proteomes" id="UP000005551"/>
    </source>
</evidence>
<dbReference type="AlphaFoldDB" id="I5C393"/>
<reference evidence="2 3" key="1">
    <citation type="submission" date="2012-05" db="EMBL/GenBank/DDBJ databases">
        <title>Genome sequence of Nitritalea halalkaliphila LW7.</title>
        <authorList>
            <person name="Jangir P.K."/>
            <person name="Singh A."/>
            <person name="Shivaji S."/>
            <person name="Sharma R."/>
        </authorList>
    </citation>
    <scope>NUCLEOTIDE SEQUENCE [LARGE SCALE GENOMIC DNA]</scope>
    <source>
        <strain evidence="2 3">LW7</strain>
    </source>
</reference>
<dbReference type="RefSeq" id="WP_009055157.1">
    <property type="nucleotide sequence ID" value="NZ_AJYA01000022.1"/>
</dbReference>
<feature type="chain" id="PRO_5003700383" evidence="1">
    <location>
        <begin position="24"/>
        <end position="108"/>
    </location>
</feature>
<feature type="signal peptide" evidence="1">
    <location>
        <begin position="1"/>
        <end position="23"/>
    </location>
</feature>
<dbReference type="EMBL" id="AJYA01000022">
    <property type="protein sequence ID" value="EIM76295.1"/>
    <property type="molecule type" value="Genomic_DNA"/>
</dbReference>
<gene>
    <name evidence="2" type="ORF">A3SI_10804</name>
</gene>
<evidence type="ECO:0000313" key="2">
    <source>
        <dbReference type="EMBL" id="EIM76295.1"/>
    </source>
</evidence>
<dbReference type="OrthoDB" id="1496274at2"/>
<proteinExistence type="predicted"/>
<evidence type="ECO:0000256" key="1">
    <source>
        <dbReference type="SAM" id="SignalP"/>
    </source>
</evidence>
<organism evidence="2 3">
    <name type="scientific">Nitritalea halalkaliphila LW7</name>
    <dbReference type="NCBI Taxonomy" id="1189621"/>
    <lineage>
        <taxon>Bacteria</taxon>
        <taxon>Pseudomonadati</taxon>
        <taxon>Bacteroidota</taxon>
        <taxon>Cytophagia</taxon>
        <taxon>Cytophagales</taxon>
        <taxon>Cyclobacteriaceae</taxon>
        <taxon>Nitritalea</taxon>
    </lineage>
</organism>
<protein>
    <submittedName>
        <fullName evidence="2">Uncharacterized protein</fullName>
    </submittedName>
</protein>
<comment type="caution">
    <text evidence="2">The sequence shown here is derived from an EMBL/GenBank/DDBJ whole genome shotgun (WGS) entry which is preliminary data.</text>
</comment>
<keyword evidence="1" id="KW-0732">Signal</keyword>